<evidence type="ECO:0000256" key="2">
    <source>
        <dbReference type="SAM" id="Phobius"/>
    </source>
</evidence>
<evidence type="ECO:0000256" key="1">
    <source>
        <dbReference type="SAM" id="MobiDB-lite"/>
    </source>
</evidence>
<dbReference type="GeneID" id="108037204"/>
<name>A0A6P4DUJ1_DRORH</name>
<feature type="compositionally biased region" description="Polar residues" evidence="1">
    <location>
        <begin position="234"/>
        <end position="247"/>
    </location>
</feature>
<organism evidence="3">
    <name type="scientific">Drosophila rhopaloa</name>
    <name type="common">Fruit fly</name>
    <dbReference type="NCBI Taxonomy" id="1041015"/>
    <lineage>
        <taxon>Eukaryota</taxon>
        <taxon>Metazoa</taxon>
        <taxon>Ecdysozoa</taxon>
        <taxon>Arthropoda</taxon>
        <taxon>Hexapoda</taxon>
        <taxon>Insecta</taxon>
        <taxon>Pterygota</taxon>
        <taxon>Neoptera</taxon>
        <taxon>Endopterygota</taxon>
        <taxon>Diptera</taxon>
        <taxon>Brachycera</taxon>
        <taxon>Muscomorpha</taxon>
        <taxon>Ephydroidea</taxon>
        <taxon>Drosophilidae</taxon>
        <taxon>Drosophila</taxon>
        <taxon>Sophophora</taxon>
    </lineage>
</organism>
<dbReference type="AlphaFoldDB" id="A0A6P4DUJ1"/>
<dbReference type="RefSeq" id="XP_016969215.1">
    <property type="nucleotide sequence ID" value="XM_017113726.1"/>
</dbReference>
<dbReference type="OrthoDB" id="7869105at2759"/>
<evidence type="ECO:0000313" key="3">
    <source>
        <dbReference type="RefSeq" id="XP_016969215.1"/>
    </source>
</evidence>
<feature type="transmembrane region" description="Helical" evidence="2">
    <location>
        <begin position="97"/>
        <end position="117"/>
    </location>
</feature>
<sequence length="247" mass="27725">MNPACRLNLEGTECQQWMNEVCAHCAQLLPSAEQAELWDKWWADDLPAPFKNRVNLMSAYDCHKLRREVARQVAAHGDQERYEAGGNHVWWSVCRGILLVLVLLSVLIAMVCALRILCNAVRRWSLSTAVECSPPAKVTPEKRKPPPPPSTPTDVETPPQEDPCKPSKQPKSFISFGRSTDPRTRYGPYKHQKLLKTECQPAEAESQKQPYPALKKPKPKPASTPRPAEKSGQHAEQQSTKNKSATK</sequence>
<reference evidence="3" key="1">
    <citation type="submission" date="2025-08" db="UniProtKB">
        <authorList>
            <consortium name="RefSeq"/>
        </authorList>
    </citation>
    <scope>IDENTIFICATION</scope>
</reference>
<gene>
    <name evidence="3" type="primary">LOC108037204</name>
</gene>
<proteinExistence type="predicted"/>
<dbReference type="RefSeq" id="XP_016969215.2">
    <property type="nucleotide sequence ID" value="XM_017113726.2"/>
</dbReference>
<keyword evidence="2" id="KW-0812">Transmembrane</keyword>
<protein>
    <submittedName>
        <fullName evidence="3">Uncharacterized protein LOC108037204</fullName>
    </submittedName>
</protein>
<keyword evidence="2" id="KW-0472">Membrane</keyword>
<keyword evidence="2" id="KW-1133">Transmembrane helix</keyword>
<feature type="region of interest" description="Disordered" evidence="1">
    <location>
        <begin position="134"/>
        <end position="247"/>
    </location>
</feature>
<accession>A0A6P4DUJ1</accession>